<dbReference type="SUPFAM" id="SSF53335">
    <property type="entry name" value="S-adenosyl-L-methionine-dependent methyltransferases"/>
    <property type="match status" value="1"/>
</dbReference>
<gene>
    <name evidence="7" type="primary">rsmH</name>
    <name evidence="9" type="ORF">ThesuDRAFT_01667</name>
</gene>
<dbReference type="InterPro" id="IPR023397">
    <property type="entry name" value="SAM-dep_MeTrfase_MraW_recog"/>
</dbReference>
<dbReference type="EC" id="2.1.1.199" evidence="7"/>
<dbReference type="eggNOG" id="COG0275">
    <property type="taxonomic scope" value="Bacteria"/>
</dbReference>
<evidence type="ECO:0000313" key="9">
    <source>
        <dbReference type="EMBL" id="EKP95906.1"/>
    </source>
</evidence>
<feature type="binding site" evidence="7">
    <location>
        <position position="114"/>
    </location>
    <ligand>
        <name>S-adenosyl-L-methionine</name>
        <dbReference type="ChEBI" id="CHEBI:59789"/>
    </ligand>
</feature>
<dbReference type="STRING" id="867903.ThesuDRAFT_01667"/>
<dbReference type="SUPFAM" id="SSF81799">
    <property type="entry name" value="Putative methyltransferase TM0872, insert domain"/>
    <property type="match status" value="1"/>
</dbReference>
<feature type="compositionally biased region" description="Low complexity" evidence="8">
    <location>
        <begin position="30"/>
        <end position="61"/>
    </location>
</feature>
<keyword evidence="4 7" id="KW-0489">Methyltransferase</keyword>
<dbReference type="Gene3D" id="3.40.50.150">
    <property type="entry name" value="Vaccinia Virus protein VP39"/>
    <property type="match status" value="1"/>
</dbReference>
<dbReference type="FunFam" id="1.10.150.170:FF:000001">
    <property type="entry name" value="Ribosomal RNA small subunit methyltransferase H"/>
    <property type="match status" value="1"/>
</dbReference>
<dbReference type="AlphaFoldDB" id="K6QFR8"/>
<feature type="binding site" evidence="7">
    <location>
        <position position="141"/>
    </location>
    <ligand>
        <name>S-adenosyl-L-methionine</name>
        <dbReference type="ChEBI" id="CHEBI:59789"/>
    </ligand>
</feature>
<organism evidence="9 10">
    <name type="scientific">Thermaerobacter subterraneus DSM 13965</name>
    <dbReference type="NCBI Taxonomy" id="867903"/>
    <lineage>
        <taxon>Bacteria</taxon>
        <taxon>Bacillati</taxon>
        <taxon>Bacillota</taxon>
        <taxon>Clostridia</taxon>
        <taxon>Eubacteriales</taxon>
        <taxon>Clostridiales Family XVII. Incertae Sedis</taxon>
        <taxon>Thermaerobacter</taxon>
    </lineage>
</organism>
<dbReference type="HOGENOM" id="CLU_038422_1_1_9"/>
<dbReference type="Gene3D" id="1.10.150.170">
    <property type="entry name" value="Putative methyltransferase TM0872, insert domain"/>
    <property type="match status" value="1"/>
</dbReference>
<proteinExistence type="inferred from homology"/>
<evidence type="ECO:0000256" key="8">
    <source>
        <dbReference type="SAM" id="MobiDB-lite"/>
    </source>
</evidence>
<dbReference type="InterPro" id="IPR029063">
    <property type="entry name" value="SAM-dependent_MTases_sf"/>
</dbReference>
<reference evidence="9" key="1">
    <citation type="submission" date="2010-10" db="EMBL/GenBank/DDBJ databases">
        <authorList>
            <consortium name="US DOE Joint Genome Institute (JGI-PGF)"/>
            <person name="Lucas S."/>
            <person name="Copeland A."/>
            <person name="Lapidus A."/>
            <person name="Bruce D."/>
            <person name="Goodwin L."/>
            <person name="Pitluck S."/>
            <person name="Kyrpides N."/>
            <person name="Mavromatis K."/>
            <person name="Detter J.C."/>
            <person name="Han C."/>
            <person name="Land M."/>
            <person name="Hauser L."/>
            <person name="Markowitz V."/>
            <person name="Cheng J.-F."/>
            <person name="Hugenholtz P."/>
            <person name="Woyke T."/>
            <person name="Wu D."/>
            <person name="Pukall R."/>
            <person name="Wahrenburg C."/>
            <person name="Brambilla E."/>
            <person name="Klenk H.-P."/>
            <person name="Eisen J.A."/>
        </authorList>
    </citation>
    <scope>NUCLEOTIDE SEQUENCE [LARGE SCALE GENOMIC DNA]</scope>
    <source>
        <strain evidence="9">DSM 13965</strain>
    </source>
</reference>
<comment type="similarity">
    <text evidence="1 7">Belongs to the methyltransferase superfamily. RsmH family.</text>
</comment>
<feature type="binding site" evidence="7">
    <location>
        <position position="169"/>
    </location>
    <ligand>
        <name>S-adenosyl-L-methionine</name>
        <dbReference type="ChEBI" id="CHEBI:59789"/>
    </ligand>
</feature>
<name>K6QFR8_9FIRM</name>
<comment type="subcellular location">
    <subcellularLocation>
        <location evidence="7">Cytoplasm</location>
    </subcellularLocation>
</comment>
<dbReference type="GO" id="GO:0005737">
    <property type="term" value="C:cytoplasm"/>
    <property type="evidence" value="ECO:0007669"/>
    <property type="project" value="UniProtKB-SubCell"/>
</dbReference>
<dbReference type="GO" id="GO:0070475">
    <property type="term" value="P:rRNA base methylation"/>
    <property type="evidence" value="ECO:0007669"/>
    <property type="project" value="UniProtKB-UniRule"/>
</dbReference>
<evidence type="ECO:0000256" key="5">
    <source>
        <dbReference type="ARBA" id="ARBA00022679"/>
    </source>
</evidence>
<evidence type="ECO:0000256" key="4">
    <source>
        <dbReference type="ARBA" id="ARBA00022603"/>
    </source>
</evidence>
<keyword evidence="6 7" id="KW-0949">S-adenosyl-L-methionine</keyword>
<dbReference type="InterPro" id="IPR002903">
    <property type="entry name" value="RsmH"/>
</dbReference>
<sequence>MASARHDNQRGGLTEPGEPVSPAGPGAGDGTPAQASGTAAGTPAGAPGAASGAAGSPPGAAGTPRHIPVLLAEVLAYLQPERGGRFVDGTVGAGGHAAAILEAAGEAGRLLGIDRDPQALALAAARLAPFGDRVRLVHGDFRDLGRHLAAAGWKAVDGILLDLGVSSMQLDDPARGFSYQVDAPLDMRMDPSQPVTAADLVNTASRDQLARWIAEYGEERWAGRIADFIVAARQRRPITTTLQLVEVIKDAVPARARRRGGHPARRTFQALRIAVNNELEGLEAFLQEAAGYLRPGGRLVVISFHSLEDRAVKRAFRALAAPQVGGKEGAAFRILTRRPVTPGDEEERRNPRARSAKLRALERVAGGPEPLETAPDIDGSGGE</sequence>
<dbReference type="HAMAP" id="MF_01007">
    <property type="entry name" value="16SrRNA_methyltr_H"/>
    <property type="match status" value="1"/>
</dbReference>
<accession>K6QFR8</accession>
<dbReference type="PANTHER" id="PTHR11265:SF0">
    <property type="entry name" value="12S RRNA N4-METHYLCYTIDINE METHYLTRANSFERASE"/>
    <property type="match status" value="1"/>
</dbReference>
<dbReference type="Pfam" id="PF01795">
    <property type="entry name" value="Methyltransf_5"/>
    <property type="match status" value="1"/>
</dbReference>
<evidence type="ECO:0000256" key="3">
    <source>
        <dbReference type="ARBA" id="ARBA00022552"/>
    </source>
</evidence>
<keyword evidence="2 7" id="KW-0963">Cytoplasm</keyword>
<evidence type="ECO:0000256" key="7">
    <source>
        <dbReference type="HAMAP-Rule" id="MF_01007"/>
    </source>
</evidence>
<evidence type="ECO:0000256" key="2">
    <source>
        <dbReference type="ARBA" id="ARBA00022490"/>
    </source>
</evidence>
<keyword evidence="3 7" id="KW-0698">rRNA processing</keyword>
<feature type="binding site" evidence="7">
    <location>
        <position position="162"/>
    </location>
    <ligand>
        <name>S-adenosyl-L-methionine</name>
        <dbReference type="ChEBI" id="CHEBI:59789"/>
    </ligand>
</feature>
<feature type="binding site" evidence="7">
    <location>
        <begin position="94"/>
        <end position="96"/>
    </location>
    <ligand>
        <name>S-adenosyl-L-methionine</name>
        <dbReference type="ChEBI" id="CHEBI:59789"/>
    </ligand>
</feature>
<comment type="function">
    <text evidence="7">Specifically methylates the N4 position of cytidine in position 1402 (C1402) of 16S rRNA.</text>
</comment>
<comment type="caution">
    <text evidence="9">The sequence shown here is derived from an EMBL/GenBank/DDBJ whole genome shotgun (WGS) entry which is preliminary data.</text>
</comment>
<keyword evidence="10" id="KW-1185">Reference proteome</keyword>
<dbReference type="EMBL" id="AENY02000002">
    <property type="protein sequence ID" value="EKP95906.1"/>
    <property type="molecule type" value="Genomic_DNA"/>
</dbReference>
<dbReference type="RefSeq" id="WP_006903940.1">
    <property type="nucleotide sequence ID" value="NZ_JH976535.1"/>
</dbReference>
<reference evidence="9" key="2">
    <citation type="submission" date="2012-10" db="EMBL/GenBank/DDBJ databases">
        <title>Improved high-quality draft of Thermaerobacter subterraneus C21, DSM 13965.</title>
        <authorList>
            <consortium name="DOE Joint Genome Institute"/>
            <person name="Eisen J."/>
            <person name="Huntemann M."/>
            <person name="Wei C.-L."/>
            <person name="Han J."/>
            <person name="Detter J.C."/>
            <person name="Han C."/>
            <person name="Tapia R."/>
            <person name="Chen A."/>
            <person name="Kyrpides N."/>
            <person name="Mavromatis K."/>
            <person name="Markowitz V."/>
            <person name="Szeto E."/>
            <person name="Ivanova N."/>
            <person name="Mikhailova N."/>
            <person name="Ovchinnikova G."/>
            <person name="Pagani I."/>
            <person name="Pati A."/>
            <person name="Goodwin L."/>
            <person name="Nordberg H.P."/>
            <person name="Cantor M.N."/>
            <person name="Hua S.X."/>
            <person name="Woyke T."/>
            <person name="Eisen J."/>
            <person name="Klenk H.-P."/>
        </authorList>
    </citation>
    <scope>NUCLEOTIDE SEQUENCE [LARGE SCALE GENOMIC DNA]</scope>
    <source>
        <strain evidence="9">DSM 13965</strain>
    </source>
</reference>
<evidence type="ECO:0000256" key="6">
    <source>
        <dbReference type="ARBA" id="ARBA00022691"/>
    </source>
</evidence>
<evidence type="ECO:0000256" key="1">
    <source>
        <dbReference type="ARBA" id="ARBA00010396"/>
    </source>
</evidence>
<protein>
    <recommendedName>
        <fullName evidence="7">Ribosomal RNA small subunit methyltransferase H</fullName>
        <ecNumber evidence="7">2.1.1.199</ecNumber>
    </recommendedName>
    <alternativeName>
        <fullName evidence="7">16S rRNA m(4)C1402 methyltransferase</fullName>
    </alternativeName>
    <alternativeName>
        <fullName evidence="7">rRNA (cytosine-N(4)-)-methyltransferase RsmH</fullName>
    </alternativeName>
</protein>
<feature type="region of interest" description="Disordered" evidence="8">
    <location>
        <begin position="1"/>
        <end position="61"/>
    </location>
</feature>
<dbReference type="Proteomes" id="UP000005710">
    <property type="component" value="Unassembled WGS sequence"/>
</dbReference>
<dbReference type="GO" id="GO:0071424">
    <property type="term" value="F:rRNA (cytosine-N4-)-methyltransferase activity"/>
    <property type="evidence" value="ECO:0007669"/>
    <property type="project" value="UniProtKB-UniRule"/>
</dbReference>
<dbReference type="PANTHER" id="PTHR11265">
    <property type="entry name" value="S-ADENOSYL-METHYLTRANSFERASE MRAW"/>
    <property type="match status" value="1"/>
</dbReference>
<comment type="catalytic activity">
    <reaction evidence="7">
        <text>cytidine(1402) in 16S rRNA + S-adenosyl-L-methionine = N(4)-methylcytidine(1402) in 16S rRNA + S-adenosyl-L-homocysteine + H(+)</text>
        <dbReference type="Rhea" id="RHEA:42928"/>
        <dbReference type="Rhea" id="RHEA-COMP:10286"/>
        <dbReference type="Rhea" id="RHEA-COMP:10287"/>
        <dbReference type="ChEBI" id="CHEBI:15378"/>
        <dbReference type="ChEBI" id="CHEBI:57856"/>
        <dbReference type="ChEBI" id="CHEBI:59789"/>
        <dbReference type="ChEBI" id="CHEBI:74506"/>
        <dbReference type="ChEBI" id="CHEBI:82748"/>
        <dbReference type="EC" id="2.1.1.199"/>
    </reaction>
</comment>
<keyword evidence="5 7" id="KW-0808">Transferase</keyword>
<dbReference type="NCBIfam" id="TIGR00006">
    <property type="entry name" value="16S rRNA (cytosine(1402)-N(4))-methyltransferase RsmH"/>
    <property type="match status" value="1"/>
</dbReference>
<feature type="region of interest" description="Disordered" evidence="8">
    <location>
        <begin position="336"/>
        <end position="383"/>
    </location>
</feature>
<evidence type="ECO:0000313" key="10">
    <source>
        <dbReference type="Proteomes" id="UP000005710"/>
    </source>
</evidence>